<evidence type="ECO:0000313" key="4">
    <source>
        <dbReference type="Proteomes" id="UP000290288"/>
    </source>
</evidence>
<dbReference type="OrthoDB" id="10375963at2759"/>
<feature type="transmembrane region" description="Helical" evidence="2">
    <location>
        <begin position="157"/>
        <end position="179"/>
    </location>
</feature>
<name>A0A4Q2DUM2_9AGAR</name>
<feature type="transmembrane region" description="Helical" evidence="2">
    <location>
        <begin position="191"/>
        <end position="217"/>
    </location>
</feature>
<keyword evidence="2" id="KW-0472">Membrane</keyword>
<keyword evidence="4" id="KW-1185">Reference proteome</keyword>
<feature type="transmembrane region" description="Helical" evidence="2">
    <location>
        <begin position="36"/>
        <end position="61"/>
    </location>
</feature>
<evidence type="ECO:0000256" key="1">
    <source>
        <dbReference type="SAM" id="MobiDB-lite"/>
    </source>
</evidence>
<keyword evidence="2" id="KW-1133">Transmembrane helix</keyword>
<accession>A0A4Q2DUM2</accession>
<feature type="region of interest" description="Disordered" evidence="1">
    <location>
        <begin position="410"/>
        <end position="431"/>
    </location>
</feature>
<reference evidence="3 4" key="1">
    <citation type="submission" date="2019-01" db="EMBL/GenBank/DDBJ databases">
        <title>Draft genome sequence of Psathyrella aberdarensis IHI B618.</title>
        <authorList>
            <person name="Buettner E."/>
            <person name="Kellner H."/>
        </authorList>
    </citation>
    <scope>NUCLEOTIDE SEQUENCE [LARGE SCALE GENOMIC DNA]</scope>
    <source>
        <strain evidence="3 4">IHI B618</strain>
    </source>
</reference>
<feature type="transmembrane region" description="Helical" evidence="2">
    <location>
        <begin position="338"/>
        <end position="361"/>
    </location>
</feature>
<evidence type="ECO:0000256" key="2">
    <source>
        <dbReference type="SAM" id="Phobius"/>
    </source>
</evidence>
<sequence length="431" mass="48063">MALTPSFWSWRINDYYTEITNATQGIARPHDPEGMILADLSTCIFLSVMTAILGVTSTRVLRHIFRVTRPKSFRTVVRRRPSVFAVGSLLLFLLLSIGTIIYCTNTFLSVKEILCRLRNAESVTSKVSDGLVQSNYIGGCRAKVANNEKYTDNTEKYLHFMFARIFQVVFLLADGLFVYRCYIIFSAEGDLIYVSAVAVYVVTVAMSMLEMCGNYIFNEKSPEGPRDMVTLVPTSLNDLRYMWLTFSLITNFLSTGLIITRIVQLRPSSDGDDGNGCVGSASDDNSRWQSVYAKVVAILIEAMLLPAFCGTATIIAWFTGTASGTDLSGWTYPRVLILRMFLTLWLGNNVLAPQLIAIHTLKGQLSMEAQKFDRRQGKNFWHVEPLVFRQMTSTQAHVISQCDPFEEAGGKEAADTQDITKGGNKSVINQG</sequence>
<keyword evidence="2" id="KW-0812">Transmembrane</keyword>
<evidence type="ECO:0000313" key="3">
    <source>
        <dbReference type="EMBL" id="RXW23833.1"/>
    </source>
</evidence>
<dbReference type="EMBL" id="SDEE01000031">
    <property type="protein sequence ID" value="RXW23833.1"/>
    <property type="molecule type" value="Genomic_DNA"/>
</dbReference>
<comment type="caution">
    <text evidence="3">The sequence shown here is derived from an EMBL/GenBank/DDBJ whole genome shotgun (WGS) entry which is preliminary data.</text>
</comment>
<protein>
    <submittedName>
        <fullName evidence="3">Uncharacterized protein</fullName>
    </submittedName>
</protein>
<dbReference type="Proteomes" id="UP000290288">
    <property type="component" value="Unassembled WGS sequence"/>
</dbReference>
<feature type="transmembrane region" description="Helical" evidence="2">
    <location>
        <begin position="82"/>
        <end position="102"/>
    </location>
</feature>
<feature type="transmembrane region" description="Helical" evidence="2">
    <location>
        <begin position="241"/>
        <end position="259"/>
    </location>
</feature>
<dbReference type="AlphaFoldDB" id="A0A4Q2DUM2"/>
<organism evidence="3 4">
    <name type="scientific">Candolleomyces aberdarensis</name>
    <dbReference type="NCBI Taxonomy" id="2316362"/>
    <lineage>
        <taxon>Eukaryota</taxon>
        <taxon>Fungi</taxon>
        <taxon>Dikarya</taxon>
        <taxon>Basidiomycota</taxon>
        <taxon>Agaricomycotina</taxon>
        <taxon>Agaricomycetes</taxon>
        <taxon>Agaricomycetidae</taxon>
        <taxon>Agaricales</taxon>
        <taxon>Agaricineae</taxon>
        <taxon>Psathyrellaceae</taxon>
        <taxon>Candolleomyces</taxon>
    </lineage>
</organism>
<feature type="transmembrane region" description="Helical" evidence="2">
    <location>
        <begin position="295"/>
        <end position="318"/>
    </location>
</feature>
<gene>
    <name evidence="3" type="ORF">EST38_g2029</name>
</gene>
<proteinExistence type="predicted"/>